<feature type="transmembrane region" description="Helical" evidence="2">
    <location>
        <begin position="275"/>
        <end position="304"/>
    </location>
</feature>
<dbReference type="EMBL" id="CP053923">
    <property type="protein sequence ID" value="QNT69706.1"/>
    <property type="molecule type" value="Genomic_DNA"/>
</dbReference>
<feature type="transmembrane region" description="Helical" evidence="2">
    <location>
        <begin position="416"/>
        <end position="437"/>
    </location>
</feature>
<keyword evidence="1" id="KW-0813">Transport</keyword>
<dbReference type="PANTHER" id="PTHR43298">
    <property type="entry name" value="MULTIDRUG RESISTANCE PROTEIN NORM-RELATED"/>
    <property type="match status" value="1"/>
</dbReference>
<dbReference type="GO" id="GO:0005886">
    <property type="term" value="C:plasma membrane"/>
    <property type="evidence" value="ECO:0007669"/>
    <property type="project" value="TreeGrafter"/>
</dbReference>
<dbReference type="KEGG" id="dvn:HQ394_10700"/>
<accession>A0A7H1N1X0</accession>
<evidence type="ECO:0000313" key="4">
    <source>
        <dbReference type="Proteomes" id="UP000516369"/>
    </source>
</evidence>
<keyword evidence="2" id="KW-0812">Transmembrane</keyword>
<dbReference type="InterPro" id="IPR050222">
    <property type="entry name" value="MATE_MdtK"/>
</dbReference>
<feature type="transmembrane region" description="Helical" evidence="2">
    <location>
        <begin position="21"/>
        <end position="45"/>
    </location>
</feature>
<dbReference type="NCBIfam" id="TIGR00797">
    <property type="entry name" value="matE"/>
    <property type="match status" value="1"/>
</dbReference>
<protein>
    <submittedName>
        <fullName evidence="3">MATE family efflux transporter</fullName>
    </submittedName>
</protein>
<evidence type="ECO:0000256" key="2">
    <source>
        <dbReference type="SAM" id="Phobius"/>
    </source>
</evidence>
<dbReference type="AlphaFoldDB" id="A0A7H1N1X0"/>
<keyword evidence="4" id="KW-1185">Reference proteome</keyword>
<gene>
    <name evidence="3" type="ORF">HQ394_10700</name>
</gene>
<proteinExistence type="predicted"/>
<feature type="transmembrane region" description="Helical" evidence="2">
    <location>
        <begin position="167"/>
        <end position="189"/>
    </location>
</feature>
<dbReference type="InterPro" id="IPR002528">
    <property type="entry name" value="MATE_fam"/>
</dbReference>
<keyword evidence="2" id="KW-1133">Transmembrane helix</keyword>
<feature type="transmembrane region" description="Helical" evidence="2">
    <location>
        <begin position="388"/>
        <end position="410"/>
    </location>
</feature>
<reference evidence="3 4" key="1">
    <citation type="submission" date="2020-05" db="EMBL/GenBank/DDBJ databases">
        <title>Complete closed genome sequence of Defluviicoccus vanus.</title>
        <authorList>
            <person name="Bessarab I."/>
            <person name="Arumugam K."/>
            <person name="Maszenan A.M."/>
            <person name="Seviour R.J."/>
            <person name="Williams R.B."/>
        </authorList>
    </citation>
    <scope>NUCLEOTIDE SEQUENCE [LARGE SCALE GENOMIC DNA]</scope>
    <source>
        <strain evidence="3 4">Ben 114</strain>
    </source>
</reference>
<dbReference type="RefSeq" id="WP_190260221.1">
    <property type="nucleotide sequence ID" value="NZ_CP053923.1"/>
</dbReference>
<organism evidence="3 4">
    <name type="scientific">Defluviicoccus vanus</name>
    <dbReference type="NCBI Taxonomy" id="111831"/>
    <lineage>
        <taxon>Bacteria</taxon>
        <taxon>Pseudomonadati</taxon>
        <taxon>Pseudomonadota</taxon>
        <taxon>Alphaproteobacteria</taxon>
        <taxon>Rhodospirillales</taxon>
        <taxon>Rhodospirillaceae</taxon>
        <taxon>Defluviicoccus</taxon>
    </lineage>
</organism>
<feature type="transmembrane region" description="Helical" evidence="2">
    <location>
        <begin position="246"/>
        <end position="269"/>
    </location>
</feature>
<dbReference type="Pfam" id="PF01554">
    <property type="entry name" value="MatE"/>
    <property type="match status" value="2"/>
</dbReference>
<dbReference type="GO" id="GO:0015297">
    <property type="term" value="F:antiporter activity"/>
    <property type="evidence" value="ECO:0007669"/>
    <property type="project" value="InterPro"/>
</dbReference>
<dbReference type="PANTHER" id="PTHR43298:SF2">
    <property type="entry name" value="FMN_FAD EXPORTER YEEO-RELATED"/>
    <property type="match status" value="1"/>
</dbReference>
<evidence type="ECO:0000256" key="1">
    <source>
        <dbReference type="ARBA" id="ARBA00022448"/>
    </source>
</evidence>
<dbReference type="GO" id="GO:0042910">
    <property type="term" value="F:xenobiotic transmembrane transporter activity"/>
    <property type="evidence" value="ECO:0007669"/>
    <property type="project" value="InterPro"/>
</dbReference>
<dbReference type="Proteomes" id="UP000516369">
    <property type="component" value="Chromosome"/>
</dbReference>
<feature type="transmembrane region" description="Helical" evidence="2">
    <location>
        <begin position="51"/>
        <end position="76"/>
    </location>
</feature>
<feature type="transmembrane region" description="Helical" evidence="2">
    <location>
        <begin position="316"/>
        <end position="340"/>
    </location>
</feature>
<evidence type="ECO:0000313" key="3">
    <source>
        <dbReference type="EMBL" id="QNT69706.1"/>
    </source>
</evidence>
<feature type="transmembrane region" description="Helical" evidence="2">
    <location>
        <begin position="195"/>
        <end position="217"/>
    </location>
</feature>
<feature type="transmembrane region" description="Helical" evidence="2">
    <location>
        <begin position="97"/>
        <end position="122"/>
    </location>
</feature>
<feature type="transmembrane region" description="Helical" evidence="2">
    <location>
        <begin position="134"/>
        <end position="155"/>
    </location>
</feature>
<keyword evidence="2" id="KW-0472">Membrane</keyword>
<feature type="transmembrane region" description="Helical" evidence="2">
    <location>
        <begin position="360"/>
        <end position="381"/>
    </location>
</feature>
<sequence length="461" mass="47669">MHGITWQRLAPHLRDLGRQAAPVVLARSGVMLLALVDTVAVGRFAADELAVLGLALALVTMLLLAGIGLLMGTLIVTATEYGAGRLAACGVVWRRSLVYASGLGVMMAVVCGFGEPILRLFGQSPDLAARAGPVVQILGLGLAPQLIFVTTQYFLEGIRRPEPGMLLMLAANILNAGLDVVLVFGHLGLPALGALGSAWATTLVRLFLALGALLYVAGMTERHRFFPADGSDGDAPPAAVQRHMGYAAGVSIGIEGLAFNSLGLIAGWLGELPLAAFTIGLNLIAFIFMLPVGLGAATAVQVGAATGRGDRADAALAGWAGLAVCLMVMLVIATVFKVLAPNIGAFYSSDPALRHVLDPVLAVLTFVIVVDGGQGVMVNAVRGHGDTWTATALTALSFLVLMLPAAWLLAVEIGRGVSGLFEATLIGCTVALVALAWRFRALTRASHGSGRRPLPIGRASD</sequence>
<name>A0A7H1N1X0_9PROT</name>